<evidence type="ECO:0000256" key="1">
    <source>
        <dbReference type="ARBA" id="ARBA00006486"/>
    </source>
</evidence>
<feature type="domain" description="Dihydroxy-acid/6-phosphogluconate dehydratase N-terminal" evidence="11">
    <location>
        <begin position="518"/>
        <end position="788"/>
    </location>
</feature>
<dbReference type="Gene3D" id="2.60.40.420">
    <property type="entry name" value="Cupredoxins - blue copper proteins"/>
    <property type="match status" value="2"/>
</dbReference>
<dbReference type="NCBIfam" id="NF004784">
    <property type="entry name" value="PRK06131.1"/>
    <property type="match status" value="1"/>
</dbReference>
<dbReference type="EMBL" id="QZBU01000089">
    <property type="protein sequence ID" value="TIA73653.1"/>
    <property type="molecule type" value="Genomic_DNA"/>
</dbReference>
<evidence type="ECO:0000256" key="3">
    <source>
        <dbReference type="ARBA" id="ARBA00022723"/>
    </source>
</evidence>
<keyword evidence="3" id="KW-0479">Metal-binding</keyword>
<evidence type="ECO:0000259" key="12">
    <source>
        <dbReference type="Pfam" id="PF07732"/>
    </source>
</evidence>
<dbReference type="Pfam" id="PF00394">
    <property type="entry name" value="Cu-oxidase"/>
    <property type="match status" value="1"/>
</dbReference>
<comment type="caution">
    <text evidence="14">The sequence shown here is derived from an EMBL/GenBank/DDBJ whole genome shotgun (WGS) entry which is preliminary data.</text>
</comment>
<dbReference type="FunFam" id="2.60.40.420:FF:000021">
    <property type="entry name" value="Extracellular dihydrogeodin oxidase/laccase"/>
    <property type="match status" value="1"/>
</dbReference>
<evidence type="ECO:0000313" key="15">
    <source>
        <dbReference type="Proteomes" id="UP000304947"/>
    </source>
</evidence>
<proteinExistence type="inferred from homology"/>
<feature type="signal peptide" evidence="9">
    <location>
        <begin position="1"/>
        <end position="20"/>
    </location>
</feature>
<dbReference type="InterPro" id="IPR052352">
    <property type="entry name" value="Sugar_Degrad_Dehydratases"/>
</dbReference>
<evidence type="ECO:0000256" key="9">
    <source>
        <dbReference type="SAM" id="SignalP"/>
    </source>
</evidence>
<feature type="chain" id="PRO_5020276222" description="Dihydroxy-acid dehydratase" evidence="9">
    <location>
        <begin position="21"/>
        <end position="1020"/>
    </location>
</feature>
<dbReference type="SUPFAM" id="SSF49503">
    <property type="entry name" value="Cupredoxins"/>
    <property type="match status" value="2"/>
</dbReference>
<feature type="domain" description="Dihydroxy-acid/6-phosphogluconate dehydratase C-terminal" evidence="13">
    <location>
        <begin position="803"/>
        <end position="1007"/>
    </location>
</feature>
<keyword evidence="4" id="KW-0560">Oxidoreductase</keyword>
<evidence type="ECO:0000256" key="5">
    <source>
        <dbReference type="ARBA" id="ARBA00023004"/>
    </source>
</evidence>
<dbReference type="InterPro" id="IPR001117">
    <property type="entry name" value="Cu-oxidase_2nd"/>
</dbReference>
<comment type="similarity">
    <text evidence="2">Belongs to the multicopper oxidase family.</text>
</comment>
<evidence type="ECO:0000256" key="7">
    <source>
        <dbReference type="ARBA" id="ARBA00023014"/>
    </source>
</evidence>
<dbReference type="InterPro" id="IPR056740">
    <property type="entry name" value="ILV_EDD_C"/>
</dbReference>
<feature type="domain" description="Plastocyanin-like" evidence="10">
    <location>
        <begin position="255"/>
        <end position="391"/>
    </location>
</feature>
<protein>
    <recommendedName>
        <fullName evidence="16">Dihydroxy-acid dehydratase</fullName>
    </recommendedName>
</protein>
<keyword evidence="6" id="KW-0186">Copper</keyword>
<feature type="domain" description="Plastocyanin-like" evidence="12">
    <location>
        <begin position="132"/>
        <end position="244"/>
    </location>
</feature>
<evidence type="ECO:0000256" key="4">
    <source>
        <dbReference type="ARBA" id="ARBA00023002"/>
    </source>
</evidence>
<evidence type="ECO:0000256" key="6">
    <source>
        <dbReference type="ARBA" id="ARBA00023008"/>
    </source>
</evidence>
<dbReference type="AlphaFoldDB" id="A0A4V4LP87"/>
<dbReference type="InterPro" id="IPR008972">
    <property type="entry name" value="Cupredoxin"/>
</dbReference>
<evidence type="ECO:0000259" key="13">
    <source>
        <dbReference type="Pfam" id="PF24877"/>
    </source>
</evidence>
<sequence length="1020" mass="110389">MKSVAKLSATALWSSAVALAWRPQYGSPVKAEYVNLVKAHASQDWNGSATQNAPWPFSTSHPWSPSGSLPQNITNGLSTFGTINHPDLGPWTDGPLPQGCPWGLRQSNDTNPYNEKNVPNTGMTRYYEWEISNRTMAPDGVALPLLVVNGQFPGPLIEANWGDWIEVRITNNLNEGTAMHWHGFLQKGTPWYDGTPGVSQCPIAPGKSFTYRFRAELYGTSWWHSHWSAQYLNGLAGPIVIHGPVADEYDVDLGPVMLTDWFHADYYSLVEQVFIATEFGPIFPPMANNMLINGKNNYDCKNTNLTCTPNAGVSQFRFQSGKKHLLRLVNHAAEAVIFFSIDGYQLKVVANDFVPVEPYYTDLVTLAVGQRTDIIVEATGNSTDAVWMRMTEGPSGLGPPRGQTGCSLNDGNSVEALAAIYYENADISKPPTTSNTIDVSRTYFPLNCNNQPLNLTVPKYAIPVKEPDVVLNFTMSAAYNSSGAFKWYMNNETYMANYNDPTLFEAKLGNLDFPTISLHESFSTPTSMFLRNLMSMDTEEMIRAQPLDACVMIGGCDKTVPAQLMGGISSNKPVLPLVAGPMMPGSNKGVRIGACTDCRSNWAAFRAGAVDIEDISSVNEELAPTAGTCGVMGTASTMACITAALGMMPLQGASAPAVSAARLRVAEQTGKNAVAASLMKEKSRPQTVLSRESFLNAMIVLQAIGGSTNAVVHLMAIINRHPDVAGTMTLDTFDQIGRTTPLLVDLKPSGANYMTDFHNAGGMAALLTALRPLLHLDAKTVTGKTLGEELDSACFTPFPYTYEIIRPLEQPLYPHSALAVVMGNLAPNGAILKAAASKDRRLLIHSGPAVVFENTVDMAKRIDDPHLDVTERSVLVLKGVGPIGNPGMPEAGVIPIPRKLAAQGVQDMLRISDGRMSGTAGGTIILHVSPESAVAESVFGVVVDGDMIDFNLETRSLNLRVSDDEIARRINSKSKSTDFRSVEGARKVARGYRGLYERSVNQAELGCDFDFLTAEGPKNV</sequence>
<dbReference type="GO" id="GO:0016491">
    <property type="term" value="F:oxidoreductase activity"/>
    <property type="evidence" value="ECO:0007669"/>
    <property type="project" value="UniProtKB-KW"/>
</dbReference>
<dbReference type="GO" id="GO:0051536">
    <property type="term" value="F:iron-sulfur cluster binding"/>
    <property type="evidence" value="ECO:0007669"/>
    <property type="project" value="UniProtKB-KW"/>
</dbReference>
<dbReference type="Pfam" id="PF00920">
    <property type="entry name" value="ILVD_EDD_N"/>
    <property type="match status" value="1"/>
</dbReference>
<dbReference type="InterPro" id="IPR000581">
    <property type="entry name" value="ILV_EDD_N"/>
</dbReference>
<evidence type="ECO:0000313" key="14">
    <source>
        <dbReference type="EMBL" id="TIA73653.1"/>
    </source>
</evidence>
<dbReference type="Proteomes" id="UP000304947">
    <property type="component" value="Unassembled WGS sequence"/>
</dbReference>
<keyword evidence="9" id="KW-0732">Signal</keyword>
<keyword evidence="7" id="KW-0411">Iron-sulfur</keyword>
<evidence type="ECO:0000256" key="8">
    <source>
        <dbReference type="ARBA" id="ARBA00023239"/>
    </source>
</evidence>
<dbReference type="InterPro" id="IPR037237">
    <property type="entry name" value="IlvD/EDD_N"/>
</dbReference>
<dbReference type="PROSITE" id="PS00886">
    <property type="entry name" value="ILVD_EDD_1"/>
    <property type="match status" value="1"/>
</dbReference>
<gene>
    <name evidence="14" type="ORF">D6C83_00653</name>
</gene>
<dbReference type="InterPro" id="IPR042096">
    <property type="entry name" value="Dihydro-acid_dehy_C"/>
</dbReference>
<dbReference type="SUPFAM" id="SSF52016">
    <property type="entry name" value="LeuD/IlvD-like"/>
    <property type="match status" value="1"/>
</dbReference>
<dbReference type="GO" id="GO:0005507">
    <property type="term" value="F:copper ion binding"/>
    <property type="evidence" value="ECO:0007669"/>
    <property type="project" value="InterPro"/>
</dbReference>
<organism evidence="14 15">
    <name type="scientific">Aureobasidium pullulans</name>
    <name type="common">Black yeast</name>
    <name type="synonym">Pullularia pullulans</name>
    <dbReference type="NCBI Taxonomy" id="5580"/>
    <lineage>
        <taxon>Eukaryota</taxon>
        <taxon>Fungi</taxon>
        <taxon>Dikarya</taxon>
        <taxon>Ascomycota</taxon>
        <taxon>Pezizomycotina</taxon>
        <taxon>Dothideomycetes</taxon>
        <taxon>Dothideomycetidae</taxon>
        <taxon>Dothideales</taxon>
        <taxon>Saccotheciaceae</taxon>
        <taxon>Aureobasidium</taxon>
    </lineage>
</organism>
<dbReference type="Gene3D" id="3.50.30.80">
    <property type="entry name" value="IlvD/EDD C-terminal domain-like"/>
    <property type="match status" value="1"/>
</dbReference>
<evidence type="ECO:0000259" key="10">
    <source>
        <dbReference type="Pfam" id="PF00394"/>
    </source>
</evidence>
<name>A0A4V4LP87_AURPU</name>
<comment type="similarity">
    <text evidence="1">Belongs to the IlvD/Edd family.</text>
</comment>
<evidence type="ECO:0008006" key="16">
    <source>
        <dbReference type="Google" id="ProtNLM"/>
    </source>
</evidence>
<evidence type="ECO:0000259" key="11">
    <source>
        <dbReference type="Pfam" id="PF00920"/>
    </source>
</evidence>
<keyword evidence="8" id="KW-0456">Lyase</keyword>
<dbReference type="InterPro" id="IPR011707">
    <property type="entry name" value="Cu-oxidase-like_N"/>
</dbReference>
<dbReference type="Pfam" id="PF07732">
    <property type="entry name" value="Cu-oxidase_3"/>
    <property type="match status" value="1"/>
</dbReference>
<accession>A0A4V4LP87</accession>
<reference evidence="14 15" key="1">
    <citation type="submission" date="2018-10" db="EMBL/GenBank/DDBJ databases">
        <title>Fifty Aureobasidium pullulans genomes reveal a recombining polyextremotolerant generalist.</title>
        <authorList>
            <person name="Gostincar C."/>
            <person name="Turk M."/>
            <person name="Zajc J."/>
            <person name="Gunde-Cimerman N."/>
        </authorList>
    </citation>
    <scope>NUCLEOTIDE SEQUENCE [LARGE SCALE GENOMIC DNA]</scope>
    <source>
        <strain evidence="14 15">EXF-3380</strain>
    </source>
</reference>
<keyword evidence="5" id="KW-0408">Iron</keyword>
<dbReference type="Pfam" id="PF24877">
    <property type="entry name" value="ILV_EDD_C"/>
    <property type="match status" value="1"/>
</dbReference>
<evidence type="ECO:0000256" key="2">
    <source>
        <dbReference type="ARBA" id="ARBA00010609"/>
    </source>
</evidence>
<dbReference type="SUPFAM" id="SSF143975">
    <property type="entry name" value="IlvD/EDD N-terminal domain-like"/>
    <property type="match status" value="1"/>
</dbReference>
<dbReference type="CDD" id="cd13854">
    <property type="entry name" value="CuRO_1_MaLCC_like"/>
    <property type="match status" value="1"/>
</dbReference>
<dbReference type="CDD" id="cd13880">
    <property type="entry name" value="CuRO_2_MaLCC_like"/>
    <property type="match status" value="1"/>
</dbReference>
<dbReference type="PANTHER" id="PTHR43183:SF1">
    <property type="entry name" value="HYPOTHETICAL DIHYDROXY-ACID DEHYDRATASE (EUROFUNG)-RELATED"/>
    <property type="match status" value="1"/>
</dbReference>
<dbReference type="PANTHER" id="PTHR43183">
    <property type="entry name" value="HYPOTHETICAL DIHYDROXYACID DEHYDRATASE (EUROFUNG)-RELATED"/>
    <property type="match status" value="1"/>
</dbReference>
<dbReference type="InterPro" id="IPR020558">
    <property type="entry name" value="DiOHA_6PGluconate_deHydtase_CS"/>
</dbReference>
<dbReference type="GO" id="GO:0016836">
    <property type="term" value="F:hydro-lyase activity"/>
    <property type="evidence" value="ECO:0007669"/>
    <property type="project" value="UniProtKB-ARBA"/>
</dbReference>